<evidence type="ECO:0000259" key="3">
    <source>
        <dbReference type="Pfam" id="PF10531"/>
    </source>
</evidence>
<dbReference type="InterPro" id="IPR004509">
    <property type="entry name" value="Competence_ComEA_HhH"/>
</dbReference>
<feature type="compositionally biased region" description="Gly residues" evidence="1">
    <location>
        <begin position="21"/>
        <end position="33"/>
    </location>
</feature>
<dbReference type="InterPro" id="IPR019554">
    <property type="entry name" value="Soluble_ligand-bd"/>
</dbReference>
<dbReference type="GO" id="GO:0015628">
    <property type="term" value="P:protein secretion by the type II secretion system"/>
    <property type="evidence" value="ECO:0007669"/>
    <property type="project" value="TreeGrafter"/>
</dbReference>
<dbReference type="InterPro" id="IPR051675">
    <property type="entry name" value="Endo/Exo/Phosphatase_dom_1"/>
</dbReference>
<evidence type="ECO:0000256" key="1">
    <source>
        <dbReference type="SAM" id="MobiDB-lite"/>
    </source>
</evidence>
<feature type="compositionally biased region" description="Basic and acidic residues" evidence="1">
    <location>
        <begin position="53"/>
        <end position="70"/>
    </location>
</feature>
<feature type="region of interest" description="Disordered" evidence="1">
    <location>
        <begin position="244"/>
        <end position="266"/>
    </location>
</feature>
<feature type="domain" description="Soluble ligand binding" evidence="3">
    <location>
        <begin position="183"/>
        <end position="237"/>
    </location>
</feature>
<dbReference type="STRING" id="1385519.N801_17810"/>
<proteinExistence type="predicted"/>
<comment type="caution">
    <text evidence="4">The sequence shown here is derived from an EMBL/GenBank/DDBJ whole genome shotgun (WGS) entry which is preliminary data.</text>
</comment>
<dbReference type="Gene3D" id="3.10.560.10">
    <property type="entry name" value="Outer membrane lipoprotein wza domain like"/>
    <property type="match status" value="1"/>
</dbReference>
<reference evidence="4 5" key="1">
    <citation type="submission" date="2013-08" db="EMBL/GenBank/DDBJ databases">
        <title>The genome sequence of Knoellia aerolata.</title>
        <authorList>
            <person name="Zhu W."/>
            <person name="Wang G."/>
        </authorList>
    </citation>
    <scope>NUCLEOTIDE SEQUENCE [LARGE SCALE GENOMIC DNA]</scope>
    <source>
        <strain evidence="4 5">DSM 18566</strain>
    </source>
</reference>
<feature type="compositionally biased region" description="Low complexity" evidence="1">
    <location>
        <begin position="157"/>
        <end position="172"/>
    </location>
</feature>
<feature type="compositionally biased region" description="Polar residues" evidence="1">
    <location>
        <begin position="141"/>
        <end position="150"/>
    </location>
</feature>
<keyword evidence="2" id="KW-1133">Transmembrane helix</keyword>
<dbReference type="eggNOG" id="COG1555">
    <property type="taxonomic scope" value="Bacteria"/>
</dbReference>
<keyword evidence="5" id="KW-1185">Reference proteome</keyword>
<dbReference type="PANTHER" id="PTHR21180:SF32">
    <property type="entry name" value="ENDONUCLEASE_EXONUCLEASE_PHOSPHATASE FAMILY DOMAIN-CONTAINING PROTEIN 1"/>
    <property type="match status" value="1"/>
</dbReference>
<feature type="region of interest" description="Disordered" evidence="1">
    <location>
        <begin position="1"/>
        <end position="78"/>
    </location>
</feature>
<organism evidence="4 5">
    <name type="scientific">Knoellia aerolata DSM 18566</name>
    <dbReference type="NCBI Taxonomy" id="1385519"/>
    <lineage>
        <taxon>Bacteria</taxon>
        <taxon>Bacillati</taxon>
        <taxon>Actinomycetota</taxon>
        <taxon>Actinomycetes</taxon>
        <taxon>Micrococcales</taxon>
        <taxon>Intrasporangiaceae</taxon>
        <taxon>Knoellia</taxon>
    </lineage>
</organism>
<dbReference type="InterPro" id="IPR010994">
    <property type="entry name" value="RuvA_2-like"/>
</dbReference>
<accession>A0A0A0JV22</accession>
<name>A0A0A0JV22_9MICO</name>
<dbReference type="GO" id="GO:0015627">
    <property type="term" value="C:type II protein secretion system complex"/>
    <property type="evidence" value="ECO:0007669"/>
    <property type="project" value="TreeGrafter"/>
</dbReference>
<feature type="transmembrane region" description="Helical" evidence="2">
    <location>
        <begin position="94"/>
        <end position="115"/>
    </location>
</feature>
<dbReference type="Pfam" id="PF10531">
    <property type="entry name" value="SLBB"/>
    <property type="match status" value="1"/>
</dbReference>
<dbReference type="NCBIfam" id="TIGR00426">
    <property type="entry name" value="competence protein ComEA helix-hairpin-helix repeat region"/>
    <property type="match status" value="1"/>
</dbReference>
<dbReference type="AlphaFoldDB" id="A0A0A0JV22"/>
<protein>
    <recommendedName>
        <fullName evidence="3">Soluble ligand binding domain-containing protein</fullName>
    </recommendedName>
</protein>
<dbReference type="Proteomes" id="UP000030013">
    <property type="component" value="Unassembled WGS sequence"/>
</dbReference>
<feature type="compositionally biased region" description="Gly residues" evidence="1">
    <location>
        <begin position="254"/>
        <end position="266"/>
    </location>
</feature>
<keyword evidence="2" id="KW-0472">Membrane</keyword>
<dbReference type="Gene3D" id="1.10.150.280">
    <property type="entry name" value="AF1531-like domain"/>
    <property type="match status" value="1"/>
</dbReference>
<evidence type="ECO:0000256" key="2">
    <source>
        <dbReference type="SAM" id="Phobius"/>
    </source>
</evidence>
<gene>
    <name evidence="4" type="ORF">N801_17810</name>
</gene>
<dbReference type="PANTHER" id="PTHR21180">
    <property type="entry name" value="ENDONUCLEASE/EXONUCLEASE/PHOSPHATASE FAMILY DOMAIN-CONTAINING PROTEIN 1"/>
    <property type="match status" value="1"/>
</dbReference>
<feature type="region of interest" description="Disordered" evidence="1">
    <location>
        <begin position="141"/>
        <end position="172"/>
    </location>
</feature>
<keyword evidence="2" id="KW-0812">Transmembrane</keyword>
<evidence type="ECO:0000313" key="4">
    <source>
        <dbReference type="EMBL" id="KGN39932.1"/>
    </source>
</evidence>
<feature type="compositionally biased region" description="Low complexity" evidence="1">
    <location>
        <begin position="34"/>
        <end position="51"/>
    </location>
</feature>
<dbReference type="SUPFAM" id="SSF47781">
    <property type="entry name" value="RuvA domain 2-like"/>
    <property type="match status" value="1"/>
</dbReference>
<sequence length="337" mass="32814">MPLRRPPETVSPRALARVRSAGGGPRSAAGGGTRSTASGGARSTAGDGARSTAGERDGDGEGHGRHRPIEVPRGPVLELPTSLRSARWAPTRSAGTAVLAVAVLVALVFGVRVWLAGSGGQAVPGAAGGVAAPSGVVRGTSTLSRASPTPSAAVPYSAAGTRGSSTATTAPTGSPVAAAGGVVVHVVGQVASPGVYRLAAGARIADAVQAAGGATRTADLSAVNLARVVVDGEQVQVPRRGEAVTPWGAPAAGGPPGGGVAGGADGARGAAAPGGLVSLNTADLSTLDTLPGVGPVLAQRIIDWRTEHGRFTSVEELGEVSGIGDTLLSRITPKVTL</sequence>
<dbReference type="Pfam" id="PF12836">
    <property type="entry name" value="HHH_3"/>
    <property type="match status" value="1"/>
</dbReference>
<dbReference type="EMBL" id="AVPL01000062">
    <property type="protein sequence ID" value="KGN39932.1"/>
    <property type="molecule type" value="Genomic_DNA"/>
</dbReference>
<evidence type="ECO:0000313" key="5">
    <source>
        <dbReference type="Proteomes" id="UP000030013"/>
    </source>
</evidence>
<dbReference type="RefSeq" id="WP_084109130.1">
    <property type="nucleotide sequence ID" value="NZ_AVPL01000062.1"/>
</dbReference>